<geneLocation type="plasmid" evidence="1 2">
    <name>pSYMBR3459</name>
</geneLocation>
<evidence type="ECO:0000313" key="2">
    <source>
        <dbReference type="Proteomes" id="UP000010105"/>
    </source>
</evidence>
<dbReference type="PATRIC" id="fig|1229205.11.peg.7291"/>
<accession>K0DWH5</accession>
<protein>
    <submittedName>
        <fullName evidence="1">Uncharacterized protein</fullName>
    </submittedName>
</protein>
<reference evidence="1 2" key="1">
    <citation type="journal article" date="2012" name="J. Bacteriol.">
        <title>Complete Genome Sequence of Burkholderia phenoliruptrix BR3459a (CLA1), a Heat-Tolerant, Nitrogen-Fixing Symbiont of Mimosa flocculosa.</title>
        <authorList>
            <person name="de Oliveira Cunha C."/>
            <person name="Goda Zuleta L.F."/>
            <person name="Paula de Almeida L.G."/>
            <person name="Prioli Ciapina L."/>
            <person name="Lustrino Borges W."/>
            <person name="Pitard R.M."/>
            <person name="Baldani J.I."/>
            <person name="Straliotto R."/>
            <person name="de Faria S.M."/>
            <person name="Hungria M."/>
            <person name="Sousa Cavada B."/>
            <person name="Mercante F.M."/>
            <person name="Ribeiro de Vasconcelos A.T."/>
        </authorList>
    </citation>
    <scope>NUCLEOTIDE SEQUENCE [LARGE SCALE GENOMIC DNA]</scope>
    <source>
        <strain evidence="1 2">BR3459a</strain>
        <plasmid evidence="1 2">pSYMBR3459</plasmid>
    </source>
</reference>
<dbReference type="AlphaFoldDB" id="K0DWH5"/>
<evidence type="ECO:0000313" key="1">
    <source>
        <dbReference type="EMBL" id="AFT90516.1"/>
    </source>
</evidence>
<organism evidence="1 2">
    <name type="scientific">Paraburkholderia phenoliruptrix BR3459a</name>
    <dbReference type="NCBI Taxonomy" id="1229205"/>
    <lineage>
        <taxon>Bacteria</taxon>
        <taxon>Pseudomonadati</taxon>
        <taxon>Pseudomonadota</taxon>
        <taxon>Betaproteobacteria</taxon>
        <taxon>Burkholderiales</taxon>
        <taxon>Burkholderiaceae</taxon>
        <taxon>Paraburkholderia</taxon>
    </lineage>
</organism>
<dbReference type="EMBL" id="CP003865">
    <property type="protein sequence ID" value="AFT90516.1"/>
    <property type="molecule type" value="Genomic_DNA"/>
</dbReference>
<name>K0DWH5_9BURK</name>
<dbReference type="HOGENOM" id="CLU_1666119_0_0_4"/>
<dbReference type="Proteomes" id="UP000010105">
    <property type="component" value="Plasmid pSYMBR3459"/>
</dbReference>
<keyword evidence="1" id="KW-0614">Plasmid</keyword>
<gene>
    <name evidence="1" type="ORF">BUPH_08414</name>
</gene>
<proteinExistence type="predicted"/>
<dbReference type="KEGG" id="bpx:BUPH_08414"/>
<sequence>MLPALDCLWIALVSALQRLLRRQVQTRQHRADRGQAPRDTEFTLYQFAYEITRPKPEVKAILHWVLAIDPAQRLLLLCGSELARAACCLRRPQRTHTSSSPPGLRSQLVRPRCIPNDGETASGCSPSFIRSSASMRISSRTLCARLLPSRFTVRGSIE</sequence>